<proteinExistence type="predicted"/>
<dbReference type="Proteomes" id="UP000612362">
    <property type="component" value="Unassembled WGS sequence"/>
</dbReference>
<dbReference type="SUPFAM" id="SSF52540">
    <property type="entry name" value="P-loop containing nucleoside triphosphate hydrolases"/>
    <property type="match status" value="1"/>
</dbReference>
<dbReference type="PANTHER" id="PTHR44688">
    <property type="entry name" value="DNA-BINDING TRANSCRIPTIONAL ACTIVATOR DEVR_DOSR"/>
    <property type="match status" value="1"/>
</dbReference>
<keyword evidence="1" id="KW-0805">Transcription regulation</keyword>
<dbReference type="InterPro" id="IPR027417">
    <property type="entry name" value="P-loop_NTPase"/>
</dbReference>
<comment type="caution">
    <text evidence="5">The sequence shown here is derived from an EMBL/GenBank/DDBJ whole genome shotgun (WGS) entry which is preliminary data.</text>
</comment>
<dbReference type="SUPFAM" id="SSF48452">
    <property type="entry name" value="TPR-like"/>
    <property type="match status" value="1"/>
</dbReference>
<dbReference type="RefSeq" id="WP_220191722.1">
    <property type="nucleotide sequence ID" value="NZ_BNJF01000001.1"/>
</dbReference>
<keyword evidence="6" id="KW-1185">Reference proteome</keyword>
<dbReference type="InterPro" id="IPR036388">
    <property type="entry name" value="WH-like_DNA-bd_sf"/>
</dbReference>
<dbReference type="Pfam" id="PF00196">
    <property type="entry name" value="GerE"/>
    <property type="match status" value="1"/>
</dbReference>
<dbReference type="PRINTS" id="PR00038">
    <property type="entry name" value="HTHLUXR"/>
</dbReference>
<gene>
    <name evidence="5" type="primary">malT_4</name>
    <name evidence="5" type="ORF">KSX_03050</name>
</gene>
<feature type="domain" description="HTH luxR-type" evidence="4">
    <location>
        <begin position="977"/>
        <end position="1042"/>
    </location>
</feature>
<dbReference type="InterPro" id="IPR016032">
    <property type="entry name" value="Sig_transdc_resp-reg_C-effctor"/>
</dbReference>
<dbReference type="PROSITE" id="PS00622">
    <property type="entry name" value="HTH_LUXR_1"/>
    <property type="match status" value="1"/>
</dbReference>
<dbReference type="InterPro" id="IPR011990">
    <property type="entry name" value="TPR-like_helical_dom_sf"/>
</dbReference>
<dbReference type="Gene3D" id="1.10.10.10">
    <property type="entry name" value="Winged helix-like DNA-binding domain superfamily/Winged helix DNA-binding domain"/>
    <property type="match status" value="1"/>
</dbReference>
<dbReference type="PROSITE" id="PS50043">
    <property type="entry name" value="HTH_LUXR_2"/>
    <property type="match status" value="1"/>
</dbReference>
<keyword evidence="2" id="KW-0238">DNA-binding</keyword>
<dbReference type="InterPro" id="IPR000792">
    <property type="entry name" value="Tscrpt_reg_LuxR_C"/>
</dbReference>
<evidence type="ECO:0000256" key="3">
    <source>
        <dbReference type="ARBA" id="ARBA00023163"/>
    </source>
</evidence>
<protein>
    <submittedName>
        <fullName evidence="5">Helix-turn-helix transcriptional regulator</fullName>
    </submittedName>
</protein>
<evidence type="ECO:0000313" key="6">
    <source>
        <dbReference type="Proteomes" id="UP000612362"/>
    </source>
</evidence>
<reference evidence="5" key="1">
    <citation type="submission" date="2020-10" db="EMBL/GenBank/DDBJ databases">
        <title>Taxonomic study of unclassified bacteria belonging to the class Ktedonobacteria.</title>
        <authorList>
            <person name="Yabe S."/>
            <person name="Wang C.M."/>
            <person name="Zheng Y."/>
            <person name="Sakai Y."/>
            <person name="Cavaletti L."/>
            <person name="Monciardini P."/>
            <person name="Donadio S."/>
        </authorList>
    </citation>
    <scope>NUCLEOTIDE SEQUENCE</scope>
    <source>
        <strain evidence="5">SOSP1-1</strain>
    </source>
</reference>
<evidence type="ECO:0000256" key="2">
    <source>
        <dbReference type="ARBA" id="ARBA00023125"/>
    </source>
</evidence>
<dbReference type="InterPro" id="IPR059106">
    <property type="entry name" value="WHD_MalT"/>
</dbReference>
<dbReference type="SMART" id="SM00421">
    <property type="entry name" value="HTH_LUXR"/>
    <property type="match status" value="1"/>
</dbReference>
<dbReference type="Gene3D" id="1.25.40.10">
    <property type="entry name" value="Tetratricopeptide repeat domain"/>
    <property type="match status" value="1"/>
</dbReference>
<keyword evidence="3" id="KW-0804">Transcription</keyword>
<dbReference type="Gene3D" id="3.40.50.300">
    <property type="entry name" value="P-loop containing nucleotide triphosphate hydrolases"/>
    <property type="match status" value="1"/>
</dbReference>
<dbReference type="GO" id="GO:0006355">
    <property type="term" value="P:regulation of DNA-templated transcription"/>
    <property type="evidence" value="ECO:0007669"/>
    <property type="project" value="InterPro"/>
</dbReference>
<dbReference type="AlphaFoldDB" id="A0A8J3HWU6"/>
<evidence type="ECO:0000259" key="4">
    <source>
        <dbReference type="PROSITE" id="PS50043"/>
    </source>
</evidence>
<evidence type="ECO:0000256" key="1">
    <source>
        <dbReference type="ARBA" id="ARBA00023015"/>
    </source>
</evidence>
<dbReference type="Pfam" id="PF25873">
    <property type="entry name" value="WHD_MalT"/>
    <property type="match status" value="1"/>
</dbReference>
<dbReference type="InterPro" id="IPR041617">
    <property type="entry name" value="TPR_MalT"/>
</dbReference>
<sequence>MPRFVRSQLWWSQQTQRYELALDRVAGTQAFNLNVLESISSFSFRSRDGNKCTFRKQTVQRGSTYWYAYRRLHGYLVKRYAGKTKDLSLARLEEVTRSLLDVPSFPEASSPLPHQSEPVQPSSQDSLLFFSKMQPPRLPALLVERKALLTRLQSSLLYPVTLLQAPAGFGKTILITHWIEELRSHEHFPHVAWLSLDAGENNPIRFWCSLIRACQSEGITVGQAALTQLSQAEEPPFQVPPLETIVASFLHEVSHDLPDTLLILDDYHTITLPCLHETMTFFLDHLPPCLRVVLLSRSQPSLPLLRWRAQGTLFSLGATDLRFSLEETAAFLREAGVPSLSEEVLSQLDAHLSGWVTGLRLFAYTQQGKRSASEVASSLLSLQGVGGKAAMRRNLDEAPQPILEYFVTEILQAQPEVLQRFLLQTSVLPYLNASLCQMVINEASGNELLEAAYTAGLFLERVETGAAHLQQTLWVWYRYHGLFAEAMRREAEVRLGEATLRACSLRASFWYEQQMMMVEAIEAALYAHDFEHAARLAEQVDAQGQISDAHTLFRWLSPLPEIVLRAHPMLCWLSALGLQLREPDPSSCTRERIVALLHMAREGWQNRGMATFLGLIDAFHALCSWRKGRFGEAVDYAREALAGLKDDGAHRRLRMFRGICLFIVGTAQMSSGCWAEARSSFLQACERSRLDGGRSLTRSLLLMLGICSEVLFELHQAHEYYQQAISDACLPQDRQLIAAARLGLSRMALEWNDLPSAERQAHEAITVAGEGTPDFFHQADFQLACLLLARGEFPSATGRLAALQVRLQLAPTSEAVQLLSEVYLLLAHCQLQVGNLQSAQLFLQMPELQERMATRIFQARLLLARNQPEIARQQLEHLLTEVKAPREHLMIQLLLALACADAADQKPAMHFLRQALSQAHHQNLIRPFLSEGEPLAHLLRQLLPTLREPALHSYALSILQMIQFSDEEMEACRASGEGIIAEPLSRQEQRVLGLLAAGHSNQEIAEVLVVSINTVKDHIKHLYRKLGVNTRLQARLTARRLQLL</sequence>
<dbReference type="Pfam" id="PF17874">
    <property type="entry name" value="TPR_MalT"/>
    <property type="match status" value="1"/>
</dbReference>
<dbReference type="EMBL" id="BNJF01000001">
    <property type="protein sequence ID" value="GHO42142.1"/>
    <property type="molecule type" value="Genomic_DNA"/>
</dbReference>
<dbReference type="GO" id="GO:0003677">
    <property type="term" value="F:DNA binding"/>
    <property type="evidence" value="ECO:0007669"/>
    <property type="project" value="UniProtKB-KW"/>
</dbReference>
<dbReference type="PANTHER" id="PTHR44688:SF16">
    <property type="entry name" value="DNA-BINDING TRANSCRIPTIONAL ACTIVATOR DEVR_DOSR"/>
    <property type="match status" value="1"/>
</dbReference>
<organism evidence="5 6">
    <name type="scientific">Ktedonospora formicarum</name>
    <dbReference type="NCBI Taxonomy" id="2778364"/>
    <lineage>
        <taxon>Bacteria</taxon>
        <taxon>Bacillati</taxon>
        <taxon>Chloroflexota</taxon>
        <taxon>Ktedonobacteria</taxon>
        <taxon>Ktedonobacterales</taxon>
        <taxon>Ktedonobacteraceae</taxon>
        <taxon>Ktedonospora</taxon>
    </lineage>
</organism>
<dbReference type="CDD" id="cd06170">
    <property type="entry name" value="LuxR_C_like"/>
    <property type="match status" value="1"/>
</dbReference>
<name>A0A8J3HWU6_9CHLR</name>
<dbReference type="SUPFAM" id="SSF46894">
    <property type="entry name" value="C-terminal effector domain of the bipartite response regulators"/>
    <property type="match status" value="1"/>
</dbReference>
<evidence type="ECO:0000313" key="5">
    <source>
        <dbReference type="EMBL" id="GHO42142.1"/>
    </source>
</evidence>
<accession>A0A8J3HWU6</accession>